<keyword evidence="1" id="KW-0813">Transport</keyword>
<dbReference type="Pfam" id="PF02254">
    <property type="entry name" value="TrkA_N"/>
    <property type="match status" value="1"/>
</dbReference>
<dbReference type="SUPFAM" id="SSF116726">
    <property type="entry name" value="TrkA C-terminal domain-like"/>
    <property type="match status" value="1"/>
</dbReference>
<protein>
    <recommendedName>
        <fullName evidence="3">RCK C-terminal domain-containing protein</fullName>
    </recommendedName>
</protein>
<dbReference type="Proteomes" id="UP000516361">
    <property type="component" value="Chromosome"/>
</dbReference>
<evidence type="ECO:0000313" key="4">
    <source>
        <dbReference type="EMBL" id="BBE31373.1"/>
    </source>
</evidence>
<dbReference type="Gene3D" id="3.30.70.1450">
    <property type="entry name" value="Regulator of K+ conductance, C-terminal domain"/>
    <property type="match status" value="1"/>
</dbReference>
<gene>
    <name evidence="4" type="ORF">OSSY52_15140</name>
</gene>
<dbReference type="Gene3D" id="3.40.50.720">
    <property type="entry name" value="NAD(P)-binding Rossmann-like Domain"/>
    <property type="match status" value="1"/>
</dbReference>
<dbReference type="GO" id="GO:0006813">
    <property type="term" value="P:potassium ion transport"/>
    <property type="evidence" value="ECO:0007669"/>
    <property type="project" value="InterPro"/>
</dbReference>
<feature type="domain" description="RCK C-terminal" evidence="3">
    <location>
        <begin position="141"/>
        <end position="225"/>
    </location>
</feature>
<organism evidence="4 5">
    <name type="scientific">Tepiditoga spiralis</name>
    <dbReference type="NCBI Taxonomy" id="2108365"/>
    <lineage>
        <taxon>Bacteria</taxon>
        <taxon>Thermotogati</taxon>
        <taxon>Thermotogota</taxon>
        <taxon>Thermotogae</taxon>
        <taxon>Petrotogales</taxon>
        <taxon>Petrotogaceae</taxon>
        <taxon>Tepiditoga</taxon>
    </lineage>
</organism>
<dbReference type="EMBL" id="AP018712">
    <property type="protein sequence ID" value="BBE31373.1"/>
    <property type="molecule type" value="Genomic_DNA"/>
</dbReference>
<dbReference type="GO" id="GO:0008324">
    <property type="term" value="F:monoatomic cation transmembrane transporter activity"/>
    <property type="evidence" value="ECO:0007669"/>
    <property type="project" value="InterPro"/>
</dbReference>
<dbReference type="InterPro" id="IPR003148">
    <property type="entry name" value="RCK_N"/>
</dbReference>
<sequence>MRKKIFYIFEGKTLAYALAKKLLLLGNSVYYVSKNPESIEILDGLKVYHSSLELIQHDPTDINWIDNFEMTKDIGAVILLSEDDAQNFVISWILRQKYDTLKILSLVNHVENKFVFDDINIINILPTLWMEKVIESTLKYEDITDFFNPYVDKLSILEMTISKNDKSCNKPLKELRPPENSIVGVIIKKNGEIMVPQGNTIIEEEDKLIVFSIKEQVQKVKDALK</sequence>
<dbReference type="PANTHER" id="PTHR43833:SF5">
    <property type="entry name" value="TRK SYSTEM POTASSIUM UPTAKE PROTEIN TRKA"/>
    <property type="match status" value="1"/>
</dbReference>
<evidence type="ECO:0000256" key="2">
    <source>
        <dbReference type="ARBA" id="ARBA00023065"/>
    </source>
</evidence>
<keyword evidence="2" id="KW-0406">Ion transport</keyword>
<dbReference type="InterPro" id="IPR050721">
    <property type="entry name" value="Trk_Ktr_HKT_K-transport"/>
</dbReference>
<evidence type="ECO:0000313" key="5">
    <source>
        <dbReference type="Proteomes" id="UP000516361"/>
    </source>
</evidence>
<dbReference type="RefSeq" id="WP_190613870.1">
    <property type="nucleotide sequence ID" value="NZ_AP018712.1"/>
</dbReference>
<dbReference type="InterPro" id="IPR036291">
    <property type="entry name" value="NAD(P)-bd_dom_sf"/>
</dbReference>
<keyword evidence="5" id="KW-1185">Reference proteome</keyword>
<reference evidence="4 5" key="1">
    <citation type="submission" date="2018-06" db="EMBL/GenBank/DDBJ databases">
        <title>Genome sequencing of Oceanotoga sp. sy52.</title>
        <authorList>
            <person name="Mori K."/>
        </authorList>
    </citation>
    <scope>NUCLEOTIDE SEQUENCE [LARGE SCALE GENOMIC DNA]</scope>
    <source>
        <strain evidence="5">sy52</strain>
    </source>
</reference>
<accession>A0A7G1G8X5</accession>
<evidence type="ECO:0000256" key="1">
    <source>
        <dbReference type="ARBA" id="ARBA00022448"/>
    </source>
</evidence>
<dbReference type="PROSITE" id="PS51202">
    <property type="entry name" value="RCK_C"/>
    <property type="match status" value="1"/>
</dbReference>
<dbReference type="InterPro" id="IPR006037">
    <property type="entry name" value="RCK_C"/>
</dbReference>
<dbReference type="Pfam" id="PF02080">
    <property type="entry name" value="TrkA_C"/>
    <property type="match status" value="1"/>
</dbReference>
<dbReference type="SUPFAM" id="SSF51735">
    <property type="entry name" value="NAD(P)-binding Rossmann-fold domains"/>
    <property type="match status" value="1"/>
</dbReference>
<name>A0A7G1G8X5_9BACT</name>
<dbReference type="KEGG" id="ocy:OSSY52_15140"/>
<proteinExistence type="predicted"/>
<dbReference type="PANTHER" id="PTHR43833">
    <property type="entry name" value="POTASSIUM CHANNEL PROTEIN 2-RELATED-RELATED"/>
    <property type="match status" value="1"/>
</dbReference>
<evidence type="ECO:0000259" key="3">
    <source>
        <dbReference type="PROSITE" id="PS51202"/>
    </source>
</evidence>
<dbReference type="InterPro" id="IPR036721">
    <property type="entry name" value="RCK_C_sf"/>
</dbReference>
<dbReference type="InParanoid" id="A0A7G1G8X5"/>
<dbReference type="AlphaFoldDB" id="A0A7G1G8X5"/>